<dbReference type="Proteomes" id="UP000484022">
    <property type="component" value="Unassembled WGS sequence"/>
</dbReference>
<dbReference type="AlphaFoldDB" id="A0A3A7FKN3"/>
<dbReference type="EMBL" id="AAMGHX010000003">
    <property type="protein sequence ID" value="EDH0841743.1"/>
    <property type="molecule type" value="Genomic_DNA"/>
</dbReference>
<evidence type="ECO:0000313" key="5">
    <source>
        <dbReference type="EMBL" id="ECR7123185.1"/>
    </source>
</evidence>
<proteinExistence type="predicted"/>
<evidence type="ECO:0000313" key="2">
    <source>
        <dbReference type="EMBL" id="EAE1632135.1"/>
    </source>
</evidence>
<dbReference type="RefSeq" id="WP_003721687.1">
    <property type="nucleotide sequence ID" value="NC_021823.1"/>
</dbReference>
<evidence type="ECO:0000313" key="15">
    <source>
        <dbReference type="Proteomes" id="UP000841561"/>
    </source>
</evidence>
<reference evidence="11 12" key="2">
    <citation type="submission" date="2018-06" db="EMBL/GenBank/DDBJ databases">
        <authorList>
            <consortium name="GenomeTrakr: Next Generation Sequencing Network for Food Pathogen Tracability"/>
        </authorList>
    </citation>
    <scope>NUCLEOTIDE SEQUENCE [LARGE SCALE GENOMIC DNA]</scope>
    <source>
        <strain evidence="6 10">CFSAN085184</strain>
        <strain evidence="2 12">FDA00006304</strain>
        <strain evidence="4">FDA00014181</strain>
        <strain evidence="14">FDA1077646-S145-002</strain>
        <strain evidence="1 11">FLAG-78586</strain>
    </source>
</reference>
<reference evidence="7" key="5">
    <citation type="submission" date="2020-01" db="EMBL/GenBank/DDBJ databases">
        <authorList>
            <consortium name="NCBI Pathogen Detection Project"/>
        </authorList>
    </citation>
    <scope>NUCLEOTIDE SEQUENCE</scope>
    <source>
        <strain evidence="7">CFIAFB20140010</strain>
        <strain evidence="8">LiDS0115</strain>
    </source>
</reference>
<dbReference type="EMBL" id="AAKHCT010000003">
    <property type="protein sequence ID" value="ECR7123185.1"/>
    <property type="molecule type" value="Genomic_DNA"/>
</dbReference>
<evidence type="ECO:0000313" key="14">
    <source>
        <dbReference type="Proteomes" id="UP000484022"/>
    </source>
</evidence>
<dbReference type="Proteomes" id="UP000332711">
    <property type="component" value="Unassembled WGS sequence"/>
</dbReference>
<dbReference type="EMBL" id="AACKFB010000011">
    <property type="protein sequence ID" value="EAK9428254.1"/>
    <property type="molecule type" value="Genomic_DNA"/>
</dbReference>
<evidence type="ECO:0008006" key="16">
    <source>
        <dbReference type="Google" id="ProtNLM"/>
    </source>
</evidence>
<evidence type="ECO:0000313" key="8">
    <source>
        <dbReference type="EMBL" id="HAC3055819.1"/>
    </source>
</evidence>
<evidence type="ECO:0000313" key="10">
    <source>
        <dbReference type="Proteomes" id="UP000335978"/>
    </source>
</evidence>
<reference evidence="3 9" key="3">
    <citation type="submission" date="2019-03" db="EMBL/GenBank/DDBJ databases">
        <authorList>
            <person name="Ashton P.M."/>
            <person name="Dallman T."/>
            <person name="Nair S."/>
            <person name="De Pinna E."/>
            <person name="Peters T."/>
            <person name="Grant K."/>
        </authorList>
    </citation>
    <scope>NUCLEOTIDE SEQUENCE [LARGE SCALE GENOMIC DNA]</scope>
    <source>
        <strain evidence="3">RL15000440</strain>
    </source>
</reference>
<accession>A0A3A7FKN3</accession>
<dbReference type="EMBL" id="AAASTI010000003">
    <property type="protein sequence ID" value="EAE5604008.1"/>
    <property type="molecule type" value="Genomic_DNA"/>
</dbReference>
<evidence type="ECO:0000313" key="12">
    <source>
        <dbReference type="Proteomes" id="UP000368805"/>
    </source>
</evidence>
<dbReference type="Gene3D" id="1.10.287.1060">
    <property type="entry name" value="ESAT-6-like"/>
    <property type="match status" value="1"/>
</dbReference>
<evidence type="ECO:0000313" key="11">
    <source>
        <dbReference type="Proteomes" id="UP000355989"/>
    </source>
</evidence>
<evidence type="ECO:0000313" key="4">
    <source>
        <dbReference type="EMBL" id="EAK9428254.1"/>
    </source>
</evidence>
<dbReference type="EMBL" id="DAAKPP010000004">
    <property type="protein sequence ID" value="HAC3055819.1"/>
    <property type="molecule type" value="Genomic_DNA"/>
</dbReference>
<evidence type="ECO:0000313" key="1">
    <source>
        <dbReference type="EMBL" id="EAE1096508.1"/>
    </source>
</evidence>
<dbReference type="EMBL" id="DAAHYZ010000002">
    <property type="protein sequence ID" value="HAB7721102.1"/>
    <property type="molecule type" value="Genomic_DNA"/>
</dbReference>
<reference evidence="5 13" key="4">
    <citation type="submission" date="2019-09" db="EMBL/GenBank/DDBJ databases">
        <authorList>
            <consortium name="PulseNet: The National Subtyping Network for Foodborne Disease Surveillance"/>
            <person name="Tarr C.L."/>
            <person name="Trees E."/>
            <person name="Katz L.S."/>
            <person name="Carleton-Romer H.A."/>
            <person name="Stroika S."/>
            <person name="Kucerova Z."/>
            <person name="Roache K.F."/>
            <person name="Sabol A.L."/>
            <person name="Besser J."/>
            <person name="Gerner-Smidt P."/>
        </authorList>
    </citation>
    <scope>NUCLEOTIDE SEQUENCE [LARGE SCALE GENOMIC DNA]</scope>
    <source>
        <strain evidence="5 13">PNUSAL005666</strain>
    </source>
</reference>
<dbReference type="EMBL" id="AAAQOE010000003">
    <property type="protein sequence ID" value="EAE1096508.1"/>
    <property type="molecule type" value="Genomic_DNA"/>
</dbReference>
<dbReference type="Proteomes" id="UP000841561">
    <property type="component" value="Unassembled WGS sequence"/>
</dbReference>
<gene>
    <name evidence="1" type="ORF">APD94_11105</name>
    <name evidence="2" type="ORF">ARR48_10060</name>
    <name evidence="3" type="ORF">E1X78_07795</name>
    <name evidence="5" type="ORF">F1788_10735</name>
    <name evidence="4" type="ORF">FC284_07860</name>
    <name evidence="6" type="ORF">GCV64_11680</name>
    <name evidence="7" type="ORF">GYP27_03840</name>
    <name evidence="8" type="ORF">GZK27_09910</name>
</gene>
<evidence type="ECO:0000313" key="6">
    <source>
        <dbReference type="EMBL" id="EDH0841743.1"/>
    </source>
</evidence>
<protein>
    <recommendedName>
        <fullName evidence="16">LXG domain-containing protein</fullName>
    </recommendedName>
</protein>
<evidence type="ECO:0000313" key="3">
    <source>
        <dbReference type="EMBL" id="EAE5604008.1"/>
    </source>
</evidence>
<name>A0A3A7FKN3_LISMN</name>
<dbReference type="Proteomes" id="UP000368805">
    <property type="component" value="Unassembled WGS sequence"/>
</dbReference>
<evidence type="ECO:0000313" key="7">
    <source>
        <dbReference type="EMBL" id="HAB7721102.1"/>
    </source>
</evidence>
<reference evidence="7 15" key="1">
    <citation type="journal article" date="2018" name="Genome Biol.">
        <title>SKESA: strategic k-mer extension for scrupulous assemblies.</title>
        <authorList>
            <person name="Souvorov A."/>
            <person name="Agarwala R."/>
            <person name="Lipman D.J."/>
        </authorList>
    </citation>
    <scope>NUCLEOTIDE SEQUENCE [LARGE SCALE GENOMIC DNA]</scope>
    <source>
        <strain evidence="7">CFIAFB20140010</strain>
        <strain evidence="8 15">LiDS0115</strain>
    </source>
</reference>
<dbReference type="Proteomes" id="UP000840569">
    <property type="component" value="Unassembled WGS sequence"/>
</dbReference>
<dbReference type="EMBL" id="AAAQVA010000003">
    <property type="protein sequence ID" value="EAE1632135.1"/>
    <property type="molecule type" value="Genomic_DNA"/>
</dbReference>
<dbReference type="Proteomes" id="UP000335978">
    <property type="component" value="Unassembled WGS sequence"/>
</dbReference>
<evidence type="ECO:0000313" key="9">
    <source>
        <dbReference type="Proteomes" id="UP000332711"/>
    </source>
</evidence>
<organism evidence="7">
    <name type="scientific">Listeria monocytogenes</name>
    <dbReference type="NCBI Taxonomy" id="1639"/>
    <lineage>
        <taxon>Bacteria</taxon>
        <taxon>Bacillati</taxon>
        <taxon>Bacillota</taxon>
        <taxon>Bacilli</taxon>
        <taxon>Bacillales</taxon>
        <taxon>Listeriaceae</taxon>
        <taxon>Listeria</taxon>
    </lineage>
</organism>
<dbReference type="Proteomes" id="UP000355989">
    <property type="component" value="Unassembled WGS sequence"/>
</dbReference>
<comment type="caution">
    <text evidence="7">The sequence shown here is derived from an EMBL/GenBank/DDBJ whole genome shotgun (WGS) entry which is preliminary data.</text>
</comment>
<sequence>MGQLTEGGGASPSDKISINLTAIEKQRQDLKDIHKNIRLALDNLDKTFGKLEDHMKGEASDNIQDYVANIRQDIITPAYEYNDKVIVMLNAVEATYSEEALQVL</sequence>
<dbReference type="Proteomes" id="UP000421738">
    <property type="component" value="Unassembled WGS sequence"/>
</dbReference>
<evidence type="ECO:0000313" key="13">
    <source>
        <dbReference type="Proteomes" id="UP000421738"/>
    </source>
</evidence>